<dbReference type="InterPro" id="IPR000182">
    <property type="entry name" value="GNAT_dom"/>
</dbReference>
<reference evidence="2" key="1">
    <citation type="submission" date="2021-10" db="EMBL/GenBank/DDBJ databases">
        <title>Gramella sp. ASW11-100T, isolated from marine sediment.</title>
        <authorList>
            <person name="Xia C."/>
        </authorList>
    </citation>
    <scope>NUCLEOTIDE SEQUENCE</scope>
    <source>
        <strain evidence="2">ASW11-100</strain>
    </source>
</reference>
<keyword evidence="3" id="KW-1185">Reference proteome</keyword>
<gene>
    <name evidence="2" type="ORF">LGQ90_04455</name>
</gene>
<accession>A0A9X1LHM0</accession>
<sequence length="196" mass="23091">MKDNNQFYNENSITNQGSSKEIPLFRTDRLILKKVQREDQPNIHKGLSNKDVIKYYGVQYNTLKETAEQMQWYENLERSGSGLWWTIGINESGKFCGAIGFNDYHKEYNRAEIGFWLLPEFWGKGLISEAANSMIDYLFKELKLHRLEAYVETENDNSAKALRKLNFNFEGRMIDCEVKNDRYISIDLFARINPEY</sequence>
<organism evidence="2 3">
    <name type="scientific">Christiangramia sediminis</name>
    <dbReference type="NCBI Taxonomy" id="2881336"/>
    <lineage>
        <taxon>Bacteria</taxon>
        <taxon>Pseudomonadati</taxon>
        <taxon>Bacteroidota</taxon>
        <taxon>Flavobacteriia</taxon>
        <taxon>Flavobacteriales</taxon>
        <taxon>Flavobacteriaceae</taxon>
        <taxon>Christiangramia</taxon>
    </lineage>
</organism>
<dbReference type="PROSITE" id="PS51186">
    <property type="entry name" value="GNAT"/>
    <property type="match status" value="1"/>
</dbReference>
<dbReference type="PANTHER" id="PTHR43792">
    <property type="entry name" value="GNAT FAMILY, PUTATIVE (AFU_ORTHOLOGUE AFUA_3G00765)-RELATED-RELATED"/>
    <property type="match status" value="1"/>
</dbReference>
<dbReference type="Proteomes" id="UP001139414">
    <property type="component" value="Unassembled WGS sequence"/>
</dbReference>
<feature type="domain" description="N-acetyltransferase" evidence="1">
    <location>
        <begin position="41"/>
        <end position="195"/>
    </location>
</feature>
<evidence type="ECO:0000313" key="2">
    <source>
        <dbReference type="EMBL" id="MCB7480508.1"/>
    </source>
</evidence>
<dbReference type="Gene3D" id="3.40.630.30">
    <property type="match status" value="1"/>
</dbReference>
<dbReference type="InterPro" id="IPR051531">
    <property type="entry name" value="N-acetyltransferase"/>
</dbReference>
<dbReference type="EMBL" id="JAJBZG010000001">
    <property type="protein sequence ID" value="MCB7480508.1"/>
    <property type="molecule type" value="Genomic_DNA"/>
</dbReference>
<dbReference type="SUPFAM" id="SSF55729">
    <property type="entry name" value="Acyl-CoA N-acyltransferases (Nat)"/>
    <property type="match status" value="1"/>
</dbReference>
<dbReference type="RefSeq" id="WP_229338506.1">
    <property type="nucleotide sequence ID" value="NZ_JAJBZG010000001.1"/>
</dbReference>
<proteinExistence type="predicted"/>
<dbReference type="Pfam" id="PF13302">
    <property type="entry name" value="Acetyltransf_3"/>
    <property type="match status" value="1"/>
</dbReference>
<comment type="caution">
    <text evidence="2">The sequence shown here is derived from an EMBL/GenBank/DDBJ whole genome shotgun (WGS) entry which is preliminary data.</text>
</comment>
<dbReference type="CDD" id="cd04301">
    <property type="entry name" value="NAT_SF"/>
    <property type="match status" value="1"/>
</dbReference>
<protein>
    <submittedName>
        <fullName evidence="2">GNAT family N-acetyltransferase</fullName>
    </submittedName>
</protein>
<dbReference type="InterPro" id="IPR016181">
    <property type="entry name" value="Acyl_CoA_acyltransferase"/>
</dbReference>
<evidence type="ECO:0000259" key="1">
    <source>
        <dbReference type="PROSITE" id="PS51186"/>
    </source>
</evidence>
<evidence type="ECO:0000313" key="3">
    <source>
        <dbReference type="Proteomes" id="UP001139414"/>
    </source>
</evidence>
<name>A0A9X1LHM0_9FLAO</name>
<dbReference type="GO" id="GO:0016747">
    <property type="term" value="F:acyltransferase activity, transferring groups other than amino-acyl groups"/>
    <property type="evidence" value="ECO:0007669"/>
    <property type="project" value="InterPro"/>
</dbReference>
<dbReference type="AlphaFoldDB" id="A0A9X1LHM0"/>